<comment type="caution">
    <text evidence="1">The sequence shown here is derived from an EMBL/GenBank/DDBJ whole genome shotgun (WGS) entry which is preliminary data.</text>
</comment>
<accession>A0ABU0ISC0</accession>
<protein>
    <submittedName>
        <fullName evidence="1">Uncharacterized protein</fullName>
    </submittedName>
</protein>
<evidence type="ECO:0000313" key="2">
    <source>
        <dbReference type="Proteomes" id="UP001228905"/>
    </source>
</evidence>
<dbReference type="Proteomes" id="UP001228905">
    <property type="component" value="Unassembled WGS sequence"/>
</dbReference>
<dbReference type="EMBL" id="JAUSVS010000003">
    <property type="protein sequence ID" value="MDQ0464251.1"/>
    <property type="molecule type" value="Genomic_DNA"/>
</dbReference>
<name>A0ABU0ISC0_9CAUL</name>
<organism evidence="1 2">
    <name type="scientific">Caulobacter ginsengisoli</name>
    <dbReference type="NCBI Taxonomy" id="400775"/>
    <lineage>
        <taxon>Bacteria</taxon>
        <taxon>Pseudomonadati</taxon>
        <taxon>Pseudomonadota</taxon>
        <taxon>Alphaproteobacteria</taxon>
        <taxon>Caulobacterales</taxon>
        <taxon>Caulobacteraceae</taxon>
        <taxon>Caulobacter</taxon>
    </lineage>
</organism>
<keyword evidence="2" id="KW-1185">Reference proteome</keyword>
<reference evidence="1 2" key="1">
    <citation type="submission" date="2023-07" db="EMBL/GenBank/DDBJ databases">
        <title>Genomic Encyclopedia of Type Strains, Phase IV (KMG-IV): sequencing the most valuable type-strain genomes for metagenomic binning, comparative biology and taxonomic classification.</title>
        <authorList>
            <person name="Goeker M."/>
        </authorList>
    </citation>
    <scope>NUCLEOTIDE SEQUENCE [LARGE SCALE GENOMIC DNA]</scope>
    <source>
        <strain evidence="1 2">DSM 18695</strain>
    </source>
</reference>
<dbReference type="RefSeq" id="WP_307348788.1">
    <property type="nucleotide sequence ID" value="NZ_JAUSVS010000003.1"/>
</dbReference>
<proteinExistence type="predicted"/>
<sequence>MGNSLSGDVTRLISFGGVNTPRRFVKYPLFSQPPSASVSREGRHAR</sequence>
<evidence type="ECO:0000313" key="1">
    <source>
        <dbReference type="EMBL" id="MDQ0464251.1"/>
    </source>
</evidence>
<gene>
    <name evidence="1" type="ORF">QO010_002032</name>
</gene>